<reference evidence="2 4" key="1">
    <citation type="submission" date="2020-06" db="EMBL/GenBank/DDBJ databases">
        <title>Anoxygenic phototrophic Chloroflexota member uses a Type I reaction center.</title>
        <authorList>
            <person name="Tsuji J.M."/>
            <person name="Shaw N.A."/>
            <person name="Nagashima S."/>
            <person name="Venkiteswaran J."/>
            <person name="Schiff S.L."/>
            <person name="Hanada S."/>
            <person name="Tank M."/>
            <person name="Neufeld J.D."/>
        </authorList>
    </citation>
    <scope>NUCLEOTIDE SEQUENCE [LARGE SCALE GENOMIC DNA]</scope>
    <source>
        <strain evidence="2">L227-S17</strain>
    </source>
</reference>
<dbReference type="SUPFAM" id="SSF51735">
    <property type="entry name" value="NAD(P)-binding Rossmann-fold domains"/>
    <property type="match status" value="1"/>
</dbReference>
<evidence type="ECO:0000313" key="4">
    <source>
        <dbReference type="Proteomes" id="UP000521676"/>
    </source>
</evidence>
<dbReference type="PANTHER" id="PTHR15020:SF11">
    <property type="entry name" value="OS06G0360300 PROTEIN"/>
    <property type="match status" value="1"/>
</dbReference>
<keyword evidence="5" id="KW-1185">Reference proteome</keyword>
<dbReference type="PANTHER" id="PTHR15020">
    <property type="entry name" value="FLAVIN REDUCTASE-RELATED"/>
    <property type="match status" value="1"/>
</dbReference>
<evidence type="ECO:0000313" key="5">
    <source>
        <dbReference type="Proteomes" id="UP001431572"/>
    </source>
</evidence>
<gene>
    <name evidence="2" type="ORF">HXX08_18105</name>
    <name evidence="3" type="ORF">OZ401_003303</name>
</gene>
<reference evidence="3" key="2">
    <citation type="journal article" date="2024" name="Nature">
        <title>Anoxygenic phototroph of the Chloroflexota uses a type I reaction centre.</title>
        <authorList>
            <person name="Tsuji J.M."/>
            <person name="Shaw N.A."/>
            <person name="Nagashima S."/>
            <person name="Venkiteswaran J.J."/>
            <person name="Schiff S.L."/>
            <person name="Watanabe T."/>
            <person name="Fukui M."/>
            <person name="Hanada S."/>
            <person name="Tank M."/>
            <person name="Neufeld J.D."/>
        </authorList>
    </citation>
    <scope>NUCLEOTIDE SEQUENCE</scope>
    <source>
        <strain evidence="3">L227-S17</strain>
    </source>
</reference>
<dbReference type="EMBL" id="CP128400">
    <property type="protein sequence ID" value="WJW69675.1"/>
    <property type="molecule type" value="Genomic_DNA"/>
</dbReference>
<proteinExistence type="predicted"/>
<accession>A0A8T7M6M7</accession>
<dbReference type="Proteomes" id="UP000521676">
    <property type="component" value="Unassembled WGS sequence"/>
</dbReference>
<dbReference type="Pfam" id="PF13460">
    <property type="entry name" value="NAD_binding_10"/>
    <property type="match status" value="1"/>
</dbReference>
<dbReference type="EMBL" id="JACATZ010000003">
    <property type="protein sequence ID" value="NWJ47770.1"/>
    <property type="molecule type" value="Genomic_DNA"/>
</dbReference>
<dbReference type="InterPro" id="IPR036291">
    <property type="entry name" value="NAD(P)-bd_dom_sf"/>
</dbReference>
<feature type="domain" description="NAD(P)-binding" evidence="1">
    <location>
        <begin position="12"/>
        <end position="194"/>
    </location>
</feature>
<dbReference type="Proteomes" id="UP001431572">
    <property type="component" value="Chromosome 2"/>
</dbReference>
<evidence type="ECO:0000313" key="2">
    <source>
        <dbReference type="EMBL" id="NWJ47770.1"/>
    </source>
</evidence>
<name>A0A8T7M6M7_9CHLR</name>
<dbReference type="Gene3D" id="3.40.50.720">
    <property type="entry name" value="NAD(P)-binding Rossmann-like Domain"/>
    <property type="match status" value="1"/>
</dbReference>
<protein>
    <submittedName>
        <fullName evidence="2">SDR family oxidoreductase</fullName>
    </submittedName>
</protein>
<dbReference type="CDD" id="cd05243">
    <property type="entry name" value="SDR_a5"/>
    <property type="match status" value="1"/>
</dbReference>
<dbReference type="InterPro" id="IPR016040">
    <property type="entry name" value="NAD(P)-bd_dom"/>
</dbReference>
<evidence type="ECO:0000259" key="1">
    <source>
        <dbReference type="Pfam" id="PF13460"/>
    </source>
</evidence>
<sequence length="222" mass="23701">MINLKDVVLVIGASGETGSRVVKALRAKNIPVRALVRTSEKGEVLQMPGVEVQVTNLTDPAALQSALEGIKYIITATGARNFREPAETEAIEVTYINLLASAIKTAGIEHIVMCTSLGTDNPERFPPLAPVLRLKNKAEETIIGCGVPYTIVRPGGLVNEPGGTGVLIRSKLEISGRISREDVAEVMVQAILQPEARNKVVEIINQMGETPANSPDLFKGIA</sequence>
<organism evidence="2 4">
    <name type="scientific">Candidatus Chlorohelix allophototropha</name>
    <dbReference type="NCBI Taxonomy" id="3003348"/>
    <lineage>
        <taxon>Bacteria</taxon>
        <taxon>Bacillati</taxon>
        <taxon>Chloroflexota</taxon>
        <taxon>Chloroflexia</taxon>
        <taxon>Candidatus Chloroheliales</taxon>
        <taxon>Candidatus Chloroheliaceae</taxon>
        <taxon>Candidatus Chlorohelix</taxon>
    </lineage>
</organism>
<dbReference type="RefSeq" id="WP_341471548.1">
    <property type="nucleotide sequence ID" value="NZ_CP128400.1"/>
</dbReference>
<dbReference type="AlphaFoldDB" id="A0A8T7M6M7"/>
<evidence type="ECO:0000313" key="3">
    <source>
        <dbReference type="EMBL" id="WJW69675.1"/>
    </source>
</evidence>